<feature type="domain" description="Glycosyl hydrolase family 31 C-terminal" evidence="7">
    <location>
        <begin position="699"/>
        <end position="765"/>
    </location>
</feature>
<comment type="caution">
    <text evidence="8">The sequence shown here is derived from an EMBL/GenBank/DDBJ whole genome shotgun (WGS) entry which is preliminary data.</text>
</comment>
<evidence type="ECO:0000256" key="1">
    <source>
        <dbReference type="ARBA" id="ARBA00007806"/>
    </source>
</evidence>
<dbReference type="InterPro" id="IPR013780">
    <property type="entry name" value="Glyco_hydro_b"/>
</dbReference>
<evidence type="ECO:0000259" key="4">
    <source>
        <dbReference type="Pfam" id="PF01055"/>
    </source>
</evidence>
<dbReference type="InterPro" id="IPR011013">
    <property type="entry name" value="Gal_mutarotase_sf_dom"/>
</dbReference>
<dbReference type="InterPro" id="IPR025887">
    <property type="entry name" value="Glyco_hydro_31_N_dom"/>
</dbReference>
<sequence length="1004" mass="110098">MKVNSCFSVSLFLAVVLHGALAPAALAQRADNSRPANDPFGRRVVPARAVPGGRYKSHTVTHDFDKEFKSIRLILNVRGTDGSLRRFQTWAPGVVKISYFPLGSANAADSSVSVVQPPQPLEYETFCNHGCDGPPPAETVRKYGNNTCSGVYNEPAKLTLRVNCQSLIIDKQTLAVSTSDDGSTGVELVSEATSPFRRIAAPSAPATQPEPGGTAVRFRLAPGERLYGTGSRALPLDRRGYRLELYNQAHYASQNNEPNLNITLPTVLSGRGYMLFFDHHTAGYLDLGKTDKNVLEYGGEGLTSLSYFVITGRDQAEILDRYTALTGRQPLPPRWALGLIQSRFGYKTEAEMQQVATRMRRENFPLDALVLDLYWFGGTTRQGDLSWYKPGFPDPVGMMSSLKKQGVKTILISEPYVMRTSRNDSTVRTRGLVGTTAAGKPFTVASFWAGPASILDVFKPAARDWLWGYYRTLHNQGAAGWWSDLGEPENHPEAMQHAAGPTRAVHNAYGQVWAGILQDNYTKEFPEERVFNLARSGWAGLQRNSVFPWSGDIQRSWSGYQAQVPVMLGMGQGGVGYMHSDAGGFCVGGIDSELYTRWLQMASLCPILRPHGEGVPPEPYYYPEPYKSAVRNAVQLRYQLLPYLYTLAWQNTTTGAPLVRSMDYERSYKLGVRSEELKSTNASASGASLLTLNSSLLTLNSTDQYLLGPNLLVAPVLHPSQRRRNVTLPAGSWIDFHTNQTYAGGRTVGVPAPLARTPLLVRAGAFLPMTAYRPSTDQFRADTLLLRYYPDAQNPESQFTLYEDDGHSAQALAKSEFDLLALSGHFTATQTTVELHVKGGHYPGQPLRRTVLLLVARVVAAPTAVLLDGQPLPATAQAFDPATGELRIEIPFARQDAVLALRGLRLNTVPAPNAAPETLTLEAPDQRSFGPGGTTLHYTRHTAGTAQLRIRNAQGTVVRALPLETLPGPHSQPWDGRDDAHQPVPPGVYLAEVDGQHQRLIMTR</sequence>
<feature type="chain" id="PRO_5046968496" description="DUF5110 domain-containing protein" evidence="3">
    <location>
        <begin position="28"/>
        <end position="1004"/>
    </location>
</feature>
<dbReference type="SUPFAM" id="SSF51011">
    <property type="entry name" value="Glycosyl hydrolase domain"/>
    <property type="match status" value="1"/>
</dbReference>
<reference evidence="9" key="1">
    <citation type="journal article" date="2019" name="Int. J. Syst. Evol. Microbiol.">
        <title>The Global Catalogue of Microorganisms (GCM) 10K type strain sequencing project: providing services to taxonomists for standard genome sequencing and annotation.</title>
        <authorList>
            <consortium name="The Broad Institute Genomics Platform"/>
            <consortium name="The Broad Institute Genome Sequencing Center for Infectious Disease"/>
            <person name="Wu L."/>
            <person name="Ma J."/>
        </authorList>
    </citation>
    <scope>NUCLEOTIDE SEQUENCE [LARGE SCALE GENOMIC DNA]</scope>
    <source>
        <strain evidence="9">JCM 17217</strain>
    </source>
</reference>
<evidence type="ECO:0000259" key="6">
    <source>
        <dbReference type="Pfam" id="PF13860"/>
    </source>
</evidence>
<evidence type="ECO:0000313" key="9">
    <source>
        <dbReference type="Proteomes" id="UP001501556"/>
    </source>
</evidence>
<feature type="domain" description="Glycoside hydrolase family 31 TIM barrel" evidence="4">
    <location>
        <begin position="330"/>
        <end position="647"/>
    </location>
</feature>
<keyword evidence="3" id="KW-0732">Signal</keyword>
<dbReference type="RefSeq" id="WP_345126733.1">
    <property type="nucleotide sequence ID" value="NZ_BAABDI010000035.1"/>
</dbReference>
<accession>A0ABP7QWA0</accession>
<dbReference type="EMBL" id="BAABDI010000035">
    <property type="protein sequence ID" value="GAA3988945.1"/>
    <property type="molecule type" value="Genomic_DNA"/>
</dbReference>
<dbReference type="InterPro" id="IPR017853">
    <property type="entry name" value="GH"/>
</dbReference>
<dbReference type="InterPro" id="IPR051816">
    <property type="entry name" value="Glycosyl_Hydrolase_31"/>
</dbReference>
<evidence type="ECO:0000259" key="7">
    <source>
        <dbReference type="Pfam" id="PF21365"/>
    </source>
</evidence>
<dbReference type="Pfam" id="PF13802">
    <property type="entry name" value="Gal_mutarotas_2"/>
    <property type="match status" value="1"/>
</dbReference>
<protein>
    <recommendedName>
        <fullName evidence="10">DUF5110 domain-containing protein</fullName>
    </recommendedName>
</protein>
<proteinExistence type="inferred from homology"/>
<evidence type="ECO:0000256" key="3">
    <source>
        <dbReference type="SAM" id="SignalP"/>
    </source>
</evidence>
<dbReference type="PANTHER" id="PTHR43863">
    <property type="entry name" value="HYDROLASE, PUTATIVE (AFU_ORTHOLOGUE AFUA_1G03140)-RELATED"/>
    <property type="match status" value="1"/>
</dbReference>
<organism evidence="8 9">
    <name type="scientific">Hymenobacter antarcticus</name>
    <dbReference type="NCBI Taxonomy" id="486270"/>
    <lineage>
        <taxon>Bacteria</taxon>
        <taxon>Pseudomonadati</taxon>
        <taxon>Bacteroidota</taxon>
        <taxon>Cytophagia</taxon>
        <taxon>Cytophagales</taxon>
        <taxon>Hymenobacteraceae</taxon>
        <taxon>Hymenobacter</taxon>
    </lineage>
</organism>
<dbReference type="Proteomes" id="UP001501556">
    <property type="component" value="Unassembled WGS sequence"/>
</dbReference>
<dbReference type="SUPFAM" id="SSF74650">
    <property type="entry name" value="Galactose mutarotase-like"/>
    <property type="match status" value="1"/>
</dbReference>
<gene>
    <name evidence="8" type="ORF">GCM10022407_36890</name>
</gene>
<keyword evidence="2" id="KW-0378">Hydrolase</keyword>
<dbReference type="Pfam" id="PF21365">
    <property type="entry name" value="Glyco_hydro_31_3rd"/>
    <property type="match status" value="1"/>
</dbReference>
<evidence type="ECO:0008006" key="10">
    <source>
        <dbReference type="Google" id="ProtNLM"/>
    </source>
</evidence>
<dbReference type="InterPro" id="IPR025965">
    <property type="entry name" value="FlgD/Vpr_Ig-like"/>
</dbReference>
<dbReference type="PANTHER" id="PTHR43863:SF2">
    <property type="entry name" value="MALTASE-GLUCOAMYLASE"/>
    <property type="match status" value="1"/>
</dbReference>
<comment type="similarity">
    <text evidence="1 2">Belongs to the glycosyl hydrolase 31 family.</text>
</comment>
<dbReference type="Gene3D" id="3.20.20.80">
    <property type="entry name" value="Glycosidases"/>
    <property type="match status" value="1"/>
</dbReference>
<keyword evidence="2" id="KW-0326">Glycosidase</keyword>
<dbReference type="SUPFAM" id="SSF51445">
    <property type="entry name" value="(Trans)glycosidases"/>
    <property type="match status" value="1"/>
</dbReference>
<dbReference type="InterPro" id="IPR000322">
    <property type="entry name" value="Glyco_hydro_31_TIM"/>
</dbReference>
<keyword evidence="9" id="KW-1185">Reference proteome</keyword>
<feature type="signal peptide" evidence="3">
    <location>
        <begin position="1"/>
        <end position="27"/>
    </location>
</feature>
<evidence type="ECO:0000256" key="2">
    <source>
        <dbReference type="RuleBase" id="RU361185"/>
    </source>
</evidence>
<dbReference type="CDD" id="cd14752">
    <property type="entry name" value="GH31_N"/>
    <property type="match status" value="1"/>
</dbReference>
<dbReference type="Gene3D" id="2.60.40.1180">
    <property type="entry name" value="Golgi alpha-mannosidase II"/>
    <property type="match status" value="2"/>
</dbReference>
<dbReference type="Gene3D" id="2.60.40.4070">
    <property type="match status" value="1"/>
</dbReference>
<dbReference type="InterPro" id="IPR048395">
    <property type="entry name" value="Glyco_hydro_31_C"/>
</dbReference>
<evidence type="ECO:0000313" key="8">
    <source>
        <dbReference type="EMBL" id="GAA3988945.1"/>
    </source>
</evidence>
<dbReference type="Gene3D" id="2.60.40.1760">
    <property type="entry name" value="glycosyl hydrolase (family 31)"/>
    <property type="match status" value="1"/>
</dbReference>
<dbReference type="Pfam" id="PF13860">
    <property type="entry name" value="FlgD_ig"/>
    <property type="match status" value="1"/>
</dbReference>
<dbReference type="Pfam" id="PF01055">
    <property type="entry name" value="Glyco_hydro_31_2nd"/>
    <property type="match status" value="1"/>
</dbReference>
<feature type="domain" description="Glycoside hydrolase family 31 N-terminal" evidence="5">
    <location>
        <begin position="158"/>
        <end position="286"/>
    </location>
</feature>
<name>A0ABP7QWA0_9BACT</name>
<evidence type="ECO:0000259" key="5">
    <source>
        <dbReference type="Pfam" id="PF13802"/>
    </source>
</evidence>
<feature type="domain" description="FlgD/Vpr Ig-like" evidence="6">
    <location>
        <begin position="940"/>
        <end position="995"/>
    </location>
</feature>